<dbReference type="OrthoDB" id="20105at2759"/>
<dbReference type="EMBL" id="OOIN01000004">
    <property type="protein sequence ID" value="SPO22549.1"/>
    <property type="molecule type" value="Genomic_DNA"/>
</dbReference>
<accession>A0A5C3DZL3</accession>
<evidence type="ECO:0000256" key="3">
    <source>
        <dbReference type="ARBA" id="ARBA00022603"/>
    </source>
</evidence>
<dbReference type="InterPro" id="IPR050082">
    <property type="entry name" value="RNA_methyltr_RlmE"/>
</dbReference>
<protein>
    <recommendedName>
        <fullName evidence="6">rRNA methyltransferase 2, mitochondrial</fullName>
    </recommendedName>
</protein>
<evidence type="ECO:0000256" key="2">
    <source>
        <dbReference type="ARBA" id="ARBA00022552"/>
    </source>
</evidence>
<dbReference type="InterPro" id="IPR002877">
    <property type="entry name" value="RNA_MeTrfase_FtsJ_dom"/>
</dbReference>
<comment type="similarity">
    <text evidence="1">Belongs to the class I-like SAM-binding methyltransferase superfamily. RNA methyltransferase RlmE family.</text>
</comment>
<dbReference type="Gene3D" id="3.40.50.150">
    <property type="entry name" value="Vaccinia Virus protein VP39"/>
    <property type="match status" value="1"/>
</dbReference>
<keyword evidence="5" id="KW-0949">S-adenosyl-L-methionine</keyword>
<evidence type="ECO:0000259" key="8">
    <source>
        <dbReference type="Pfam" id="PF01728"/>
    </source>
</evidence>
<keyword evidence="10" id="KW-1185">Reference proteome</keyword>
<feature type="compositionally biased region" description="Polar residues" evidence="7">
    <location>
        <begin position="42"/>
        <end position="51"/>
    </location>
</feature>
<organism evidence="9 10">
    <name type="scientific">Ustilago trichophora</name>
    <dbReference type="NCBI Taxonomy" id="86804"/>
    <lineage>
        <taxon>Eukaryota</taxon>
        <taxon>Fungi</taxon>
        <taxon>Dikarya</taxon>
        <taxon>Basidiomycota</taxon>
        <taxon>Ustilaginomycotina</taxon>
        <taxon>Ustilaginomycetes</taxon>
        <taxon>Ustilaginales</taxon>
        <taxon>Ustilaginaceae</taxon>
        <taxon>Ustilago</taxon>
    </lineage>
</organism>
<keyword evidence="2" id="KW-0698">rRNA processing</keyword>
<evidence type="ECO:0000256" key="6">
    <source>
        <dbReference type="ARBA" id="ARBA00041184"/>
    </source>
</evidence>
<feature type="region of interest" description="Disordered" evidence="7">
    <location>
        <begin position="42"/>
        <end position="79"/>
    </location>
</feature>
<dbReference type="AlphaFoldDB" id="A0A5C3DZL3"/>
<evidence type="ECO:0000256" key="1">
    <source>
        <dbReference type="ARBA" id="ARBA00009258"/>
    </source>
</evidence>
<dbReference type="Proteomes" id="UP000324022">
    <property type="component" value="Unassembled WGS sequence"/>
</dbReference>
<evidence type="ECO:0000313" key="10">
    <source>
        <dbReference type="Proteomes" id="UP000324022"/>
    </source>
</evidence>
<dbReference type="GO" id="GO:0008650">
    <property type="term" value="F:rRNA (uridine-2'-O-)-methyltransferase activity"/>
    <property type="evidence" value="ECO:0007669"/>
    <property type="project" value="TreeGrafter"/>
</dbReference>
<dbReference type="InterPro" id="IPR029063">
    <property type="entry name" value="SAM-dependent_MTases_sf"/>
</dbReference>
<evidence type="ECO:0000256" key="4">
    <source>
        <dbReference type="ARBA" id="ARBA00022679"/>
    </source>
</evidence>
<proteinExistence type="inferred from homology"/>
<keyword evidence="4 9" id="KW-0808">Transferase</keyword>
<evidence type="ECO:0000256" key="5">
    <source>
        <dbReference type="ARBA" id="ARBA00022691"/>
    </source>
</evidence>
<reference evidence="9 10" key="1">
    <citation type="submission" date="2018-03" db="EMBL/GenBank/DDBJ databases">
        <authorList>
            <person name="Guldener U."/>
        </authorList>
    </citation>
    <scope>NUCLEOTIDE SEQUENCE [LARGE SCALE GENOMIC DNA]</scope>
    <source>
        <strain evidence="9 10">NBRC100155</strain>
    </source>
</reference>
<dbReference type="PANTHER" id="PTHR10920:SF18">
    <property type="entry name" value="RRNA METHYLTRANSFERASE 2, MITOCHONDRIAL"/>
    <property type="match status" value="1"/>
</dbReference>
<dbReference type="Pfam" id="PF01728">
    <property type="entry name" value="FtsJ"/>
    <property type="match status" value="1"/>
</dbReference>
<dbReference type="GO" id="GO:0005739">
    <property type="term" value="C:mitochondrion"/>
    <property type="evidence" value="ECO:0007669"/>
    <property type="project" value="TreeGrafter"/>
</dbReference>
<name>A0A5C3DZL3_9BASI</name>
<dbReference type="SUPFAM" id="SSF53335">
    <property type="entry name" value="S-adenosyl-L-methionine-dependent methyltransferases"/>
    <property type="match status" value="1"/>
</dbReference>
<gene>
    <name evidence="9" type="ORF">UTRI_01227</name>
</gene>
<dbReference type="InterPro" id="IPR015507">
    <property type="entry name" value="rRNA-MeTfrase_E"/>
</dbReference>
<evidence type="ECO:0000313" key="9">
    <source>
        <dbReference type="EMBL" id="SPO22549.1"/>
    </source>
</evidence>
<sequence>MRAAAVFGAVLTGARSTASSTQRCNVFSVTTQTIRWASSKRGGSSSRYLQRQKSDVYVKQRSRPLGSKRSPPDHLEDDDLGISSGFVARSAFKLLQLDDRYKFLRPGRVIVDLGAAPGGWSQAIVERTRSRSARGTGKENNHGSAMPVFALDLLPVVDMDGVTSIQGDFLDGTTQERLRKLVADAALGNSSDKEQGDETKTRGFVDVVVSDMMANTTGNPIVDTEASLELCRAAAGFAFRTLRQDTHPTLNTERKSLVALASKSSVLVMKYFMSHEADVFRKQVLERHFRFVKAEKMDASRKESREQFWICIGYKGLPPS</sequence>
<dbReference type="HAMAP" id="MF_01547">
    <property type="entry name" value="RNA_methyltr_E"/>
    <property type="match status" value="1"/>
</dbReference>
<dbReference type="PANTHER" id="PTHR10920">
    <property type="entry name" value="RIBOSOMAL RNA METHYLTRANSFERASE"/>
    <property type="match status" value="1"/>
</dbReference>
<keyword evidence="3" id="KW-0489">Methyltransferase</keyword>
<feature type="domain" description="Ribosomal RNA methyltransferase FtsJ" evidence="8">
    <location>
        <begin position="86"/>
        <end position="314"/>
    </location>
</feature>
<evidence type="ECO:0000256" key="7">
    <source>
        <dbReference type="SAM" id="MobiDB-lite"/>
    </source>
</evidence>
<dbReference type="FunFam" id="3.40.50.150:FF:000332">
    <property type="entry name" value="Ribosomal RNA large subunit methyltransferase J"/>
    <property type="match status" value="1"/>
</dbReference>